<keyword evidence="2" id="KW-1185">Reference proteome</keyword>
<dbReference type="Proteomes" id="UP000836387">
    <property type="component" value="Unassembled WGS sequence"/>
</dbReference>
<reference evidence="1" key="2">
    <citation type="submission" date="2021-10" db="EMBL/GenBank/DDBJ databases">
        <authorList>
            <person name="Piombo E."/>
        </authorList>
    </citation>
    <scope>NUCLEOTIDE SEQUENCE</scope>
</reference>
<name>A0ACA9U6I0_BIOOC</name>
<protein>
    <submittedName>
        <fullName evidence="1">Uncharacterized protein</fullName>
    </submittedName>
</protein>
<accession>A0ACA9U6I0</accession>
<reference evidence="1" key="1">
    <citation type="submission" date="2020-04" db="EMBL/GenBank/DDBJ databases">
        <authorList>
            <person name="Broberg M."/>
        </authorList>
    </citation>
    <scope>NUCLEOTIDE SEQUENCE</scope>
</reference>
<gene>
    <name evidence="1" type="ORF">CRV2_00016026</name>
</gene>
<evidence type="ECO:0000313" key="1">
    <source>
        <dbReference type="EMBL" id="CAG9948926.1"/>
    </source>
</evidence>
<evidence type="ECO:0000313" key="2">
    <source>
        <dbReference type="Proteomes" id="UP000836387"/>
    </source>
</evidence>
<sequence>MSYAAIGGNAVRVGANAAVTYTAKGAEVRAVKANTDTYVHIGVPSPADATDILGNFWISCSGKKDVAYATEVSIYYGDQSIEDKRLPTNPYGDIKEDVSNNASDFDVHMSLPLGINITVKLSFVDTTTAFTINSHVRQISSNAADSWP</sequence>
<comment type="caution">
    <text evidence="1">The sequence shown here is derived from an EMBL/GenBank/DDBJ whole genome shotgun (WGS) entry which is preliminary data.</text>
</comment>
<dbReference type="EMBL" id="CADEHS020000052">
    <property type="protein sequence ID" value="CAG9948926.1"/>
    <property type="molecule type" value="Genomic_DNA"/>
</dbReference>
<proteinExistence type="predicted"/>
<organism evidence="1 2">
    <name type="scientific">Clonostachys rosea f. rosea IK726</name>
    <dbReference type="NCBI Taxonomy" id="1349383"/>
    <lineage>
        <taxon>Eukaryota</taxon>
        <taxon>Fungi</taxon>
        <taxon>Dikarya</taxon>
        <taxon>Ascomycota</taxon>
        <taxon>Pezizomycotina</taxon>
        <taxon>Sordariomycetes</taxon>
        <taxon>Hypocreomycetidae</taxon>
        <taxon>Hypocreales</taxon>
        <taxon>Bionectriaceae</taxon>
        <taxon>Clonostachys</taxon>
    </lineage>
</organism>